<dbReference type="EMBL" id="MN988486">
    <property type="protein sequence ID" value="QIG68158.1"/>
    <property type="molecule type" value="Genomic_DNA"/>
</dbReference>
<keyword evidence="2" id="KW-1185">Reference proteome</keyword>
<proteinExistence type="predicted"/>
<reference evidence="1" key="1">
    <citation type="submission" date="2020-01" db="EMBL/GenBank/DDBJ databases">
        <title>Patterns of diversity and host range of bacteriophage communities associated with bean-nodulatin bacteria.</title>
        <authorList>
            <person name="Vann Cauwenberghe J."/>
            <person name="Santamaria R.I."/>
            <person name="Bustos P."/>
            <person name="Juarez S."/>
            <person name="Gonzalez V."/>
        </authorList>
    </citation>
    <scope>NUCLEOTIDE SEQUENCE</scope>
</reference>
<evidence type="ECO:0000313" key="2">
    <source>
        <dbReference type="Proteomes" id="UP000605518"/>
    </source>
</evidence>
<protein>
    <submittedName>
        <fullName evidence="1">Uncharacterized protein</fullName>
    </submittedName>
</protein>
<evidence type="ECO:0000313" key="1">
    <source>
        <dbReference type="EMBL" id="QIG68158.1"/>
    </source>
</evidence>
<name>A0A7S5QY69_9CAUD</name>
<sequence>MSSKAPTIYALFSVDNDFNQPTHNLVGWWLNKPTLEVIAKALGLNFPSVLDDETVAVVKIWSMQSEEIRVRETDYRLRLISEGTKLDTQEKAKK</sequence>
<accession>A0A7S5QY69</accession>
<dbReference type="Proteomes" id="UP000605518">
    <property type="component" value="Segment"/>
</dbReference>
<organism evidence="1 2">
    <name type="scientific">Rhizobium phage RHph_Y68</name>
    <dbReference type="NCBI Taxonomy" id="2509787"/>
    <lineage>
        <taxon>Viruses</taxon>
        <taxon>Duplodnaviria</taxon>
        <taxon>Heunggongvirae</taxon>
        <taxon>Uroviricota</taxon>
        <taxon>Caudoviricetes</taxon>
        <taxon>Pootjesviridae</taxon>
        <taxon>Staniewskivirinae</taxon>
        <taxon>Trinifflemingvirus</taxon>
        <taxon>Trinifflemingvirus Y68</taxon>
    </lineage>
</organism>
<gene>
    <name evidence="1" type="ORF">EVB55_223</name>
</gene>